<dbReference type="OrthoDB" id="3486565at2759"/>
<dbReference type="Pfam" id="PF06985">
    <property type="entry name" value="HET"/>
    <property type="match status" value="1"/>
</dbReference>
<evidence type="ECO:0000313" key="2">
    <source>
        <dbReference type="EMBL" id="KAH7014657.1"/>
    </source>
</evidence>
<feature type="domain" description="Heterokaryon incompatibility" evidence="1">
    <location>
        <begin position="201"/>
        <end position="389"/>
    </location>
</feature>
<keyword evidence="3" id="KW-1185">Reference proteome</keyword>
<dbReference type="GeneID" id="70192377"/>
<dbReference type="Proteomes" id="UP000756346">
    <property type="component" value="Unassembled WGS sequence"/>
</dbReference>
<comment type="caution">
    <text evidence="2">The sequence shown here is derived from an EMBL/GenBank/DDBJ whole genome shotgun (WGS) entry which is preliminary data.</text>
</comment>
<dbReference type="PANTHER" id="PTHR33112:SF16">
    <property type="entry name" value="HETEROKARYON INCOMPATIBILITY DOMAIN-CONTAINING PROTEIN"/>
    <property type="match status" value="1"/>
</dbReference>
<sequence length="725" mass="80519">MTHLHDDVNPICRFCAAIFPIRKDQSGDIPYHDTIADLQAALDGAACALCDTILGVCQAISAESSTAMTAETGVRLQLEDADEDSDNGIGWATLQIGIEDEASSCDTKCSGLVSYVNKNSSSAPSLWRRRGSLSLIPERHDLVKAWMQECIDTHVHCQIGATAEPAVLPKRLVRISGYTDYPAARLVLSQEEALNGAGLRYAALSHCWGSRQPLMTTKSTLQQFSRGLPGGHDNGENTPKESDACHLPKTFHEAIDLCRFLGISYIWIDSLCIVQDDEDEWRSEAAHMKDIYANASLTIAASSAQDSSWGCFISHESIEDSPERCYNSDQVSRYSFLVDTSVREAVDSDTQPYSTEPDRHLVNVRLYHGMLQSRTVKSVLSTRGWTLQEHVLSRRVLHCLYPELHWQCNSVYRTEAGAILRQLSPWSVTWSRLLLCGPLGGPIPSLSHPDVHALCQSWLSDYSRRNSTVSQDWLAALTGIVQKVTSLTGYTHVLGCWEETICQDLCWVGQHTCQASSEPCASVSGIPSWSWISRLKNVEVDGRSSLPGEDRRLTLEDRANLLGRQIIWESLPLVSPLLRAELLLQGLVADLQLNTTHEDLPPILSIEGRQVYGSVARHLDCASVGLDLGSHREISNPRGTYTCFLLRSGCIRPHYPLTVQTFLLLEPVVVPGDQTFPLDYLDSDQCFDPTPVLYRRIGIQTIHRYRAQRVPDPFSGAEARVIRLI</sequence>
<gene>
    <name evidence="2" type="ORF">B0I36DRAFT_436549</name>
</gene>
<dbReference type="AlphaFoldDB" id="A0A9P9BM27"/>
<accession>A0A9P9BM27</accession>
<dbReference type="EMBL" id="JAGTJQ010000013">
    <property type="protein sequence ID" value="KAH7014657.1"/>
    <property type="molecule type" value="Genomic_DNA"/>
</dbReference>
<organism evidence="2 3">
    <name type="scientific">Microdochium trichocladiopsis</name>
    <dbReference type="NCBI Taxonomy" id="1682393"/>
    <lineage>
        <taxon>Eukaryota</taxon>
        <taxon>Fungi</taxon>
        <taxon>Dikarya</taxon>
        <taxon>Ascomycota</taxon>
        <taxon>Pezizomycotina</taxon>
        <taxon>Sordariomycetes</taxon>
        <taxon>Xylariomycetidae</taxon>
        <taxon>Xylariales</taxon>
        <taxon>Microdochiaceae</taxon>
        <taxon>Microdochium</taxon>
    </lineage>
</organism>
<evidence type="ECO:0000313" key="3">
    <source>
        <dbReference type="Proteomes" id="UP000756346"/>
    </source>
</evidence>
<dbReference type="RefSeq" id="XP_046005624.1">
    <property type="nucleotide sequence ID" value="XM_046162831.1"/>
</dbReference>
<evidence type="ECO:0000259" key="1">
    <source>
        <dbReference type="Pfam" id="PF06985"/>
    </source>
</evidence>
<reference evidence="2" key="1">
    <citation type="journal article" date="2021" name="Nat. Commun.">
        <title>Genetic determinants of endophytism in the Arabidopsis root mycobiome.</title>
        <authorList>
            <person name="Mesny F."/>
            <person name="Miyauchi S."/>
            <person name="Thiergart T."/>
            <person name="Pickel B."/>
            <person name="Atanasova L."/>
            <person name="Karlsson M."/>
            <person name="Huettel B."/>
            <person name="Barry K.W."/>
            <person name="Haridas S."/>
            <person name="Chen C."/>
            <person name="Bauer D."/>
            <person name="Andreopoulos W."/>
            <person name="Pangilinan J."/>
            <person name="LaButti K."/>
            <person name="Riley R."/>
            <person name="Lipzen A."/>
            <person name="Clum A."/>
            <person name="Drula E."/>
            <person name="Henrissat B."/>
            <person name="Kohler A."/>
            <person name="Grigoriev I.V."/>
            <person name="Martin F.M."/>
            <person name="Hacquard S."/>
        </authorList>
    </citation>
    <scope>NUCLEOTIDE SEQUENCE</scope>
    <source>
        <strain evidence="2">MPI-CAGE-CH-0230</strain>
    </source>
</reference>
<protein>
    <submittedName>
        <fullName evidence="2">Heterokaryon incompatibility protein-domain-containing protein</fullName>
    </submittedName>
</protein>
<name>A0A9P9BM27_9PEZI</name>
<dbReference type="InterPro" id="IPR010730">
    <property type="entry name" value="HET"/>
</dbReference>
<proteinExistence type="predicted"/>
<dbReference type="PANTHER" id="PTHR33112">
    <property type="entry name" value="DOMAIN PROTEIN, PUTATIVE-RELATED"/>
    <property type="match status" value="1"/>
</dbReference>